<dbReference type="Pfam" id="PF20803">
    <property type="entry name" value="PaaX_M"/>
    <property type="match status" value="1"/>
</dbReference>
<dbReference type="InterPro" id="IPR011965">
    <property type="entry name" value="PaaX_trns_reg"/>
</dbReference>
<dbReference type="PANTHER" id="PTHR30319">
    <property type="entry name" value="PHENYLACETIC ACID REGULATOR-RELATED TRANSCRIPTIONAL REPRESSOR"/>
    <property type="match status" value="1"/>
</dbReference>
<keyword evidence="5" id="KW-1185">Reference proteome</keyword>
<gene>
    <name evidence="4" type="ORF">SAMN06265355_10171</name>
</gene>
<dbReference type="InterPro" id="IPR036390">
    <property type="entry name" value="WH_DNA-bd_sf"/>
</dbReference>
<feature type="domain" description="Transcriptional repressor PaaX-like C-terminal" evidence="2">
    <location>
        <begin position="172"/>
        <end position="260"/>
    </location>
</feature>
<dbReference type="GO" id="GO:0006351">
    <property type="term" value="P:DNA-templated transcription"/>
    <property type="evidence" value="ECO:0007669"/>
    <property type="project" value="InterPro"/>
</dbReference>
<dbReference type="Pfam" id="PF07848">
    <property type="entry name" value="PaaX"/>
    <property type="match status" value="1"/>
</dbReference>
<dbReference type="InterPro" id="IPR048846">
    <property type="entry name" value="PaaX-like_central"/>
</dbReference>
<evidence type="ECO:0000313" key="4">
    <source>
        <dbReference type="EMBL" id="SNR22933.1"/>
    </source>
</evidence>
<feature type="domain" description="Transcriptional repressor PaaX-like N-terminal" evidence="1">
    <location>
        <begin position="3"/>
        <end position="67"/>
    </location>
</feature>
<dbReference type="Proteomes" id="UP000198420">
    <property type="component" value="Unassembled WGS sequence"/>
</dbReference>
<evidence type="ECO:0000259" key="1">
    <source>
        <dbReference type="Pfam" id="PF07848"/>
    </source>
</evidence>
<dbReference type="AlphaFoldDB" id="A0A238UN54"/>
<dbReference type="OrthoDB" id="2270427at2"/>
<dbReference type="InterPro" id="IPR013225">
    <property type="entry name" value="PaaX_C"/>
</dbReference>
<evidence type="ECO:0000259" key="2">
    <source>
        <dbReference type="Pfam" id="PF08223"/>
    </source>
</evidence>
<proteinExistence type="predicted"/>
<accession>A0A238UN54</accession>
<feature type="domain" description="Transcriptional repressor PaaX-like central Cas2-like" evidence="3">
    <location>
        <begin position="88"/>
        <end position="162"/>
    </location>
</feature>
<dbReference type="Gene3D" id="3.30.70.2650">
    <property type="match status" value="1"/>
</dbReference>
<name>A0A238UN54_9ACTN</name>
<dbReference type="InterPro" id="IPR012906">
    <property type="entry name" value="PaaX-like_N"/>
</dbReference>
<dbReference type="InterPro" id="IPR036388">
    <property type="entry name" value="WH-like_DNA-bd_sf"/>
</dbReference>
<dbReference type="Gene3D" id="1.10.10.10">
    <property type="entry name" value="Winged helix-like DNA-binding domain superfamily/Winged helix DNA-binding domain"/>
    <property type="match status" value="1"/>
</dbReference>
<organism evidence="4 5">
    <name type="scientific">Actinomadura mexicana</name>
    <dbReference type="NCBI Taxonomy" id="134959"/>
    <lineage>
        <taxon>Bacteria</taxon>
        <taxon>Bacillati</taxon>
        <taxon>Actinomycetota</taxon>
        <taxon>Actinomycetes</taxon>
        <taxon>Streptosporangiales</taxon>
        <taxon>Thermomonosporaceae</taxon>
        <taxon>Actinomadura</taxon>
    </lineage>
</organism>
<dbReference type="EMBL" id="FZNP01000001">
    <property type="protein sequence ID" value="SNR22933.1"/>
    <property type="molecule type" value="Genomic_DNA"/>
</dbReference>
<evidence type="ECO:0000259" key="3">
    <source>
        <dbReference type="Pfam" id="PF20803"/>
    </source>
</evidence>
<sequence>MKPRSIVFDLFGDYVRYRGGAARMRTLNTLMGCFDIGESTIRVVLSRLRKEGWFDARREGRESVYVLNPRSLRLLDEGRSRIFDRVRDEWDRTWHMVIYSVPETDRATRDRIRKELAWLGFGPLAPSTYICPHDRVQQVLENFADEPVVRLDALHCQSRSLPVDREMASRCWDLDTLNEDYRELLRTYRGRLPSYRAGHLSPKEALVERMRLTYDYRKFPFRDPDLPIELLPAGWAGREAHEMFLEAHSLLGPPAQRFYDEVAGLTPPAT</sequence>
<dbReference type="Pfam" id="PF08223">
    <property type="entry name" value="PaaX_C"/>
    <property type="match status" value="1"/>
</dbReference>
<dbReference type="PIRSF" id="PIRSF020623">
    <property type="entry name" value="PaaX"/>
    <property type="match status" value="1"/>
</dbReference>
<dbReference type="Gene3D" id="1.20.58.1460">
    <property type="match status" value="1"/>
</dbReference>
<evidence type="ECO:0000313" key="5">
    <source>
        <dbReference type="Proteomes" id="UP000198420"/>
    </source>
</evidence>
<dbReference type="PANTHER" id="PTHR30319:SF1">
    <property type="entry name" value="TRANSCRIPTIONAL REPRESSOR PAAX"/>
    <property type="match status" value="1"/>
</dbReference>
<protein>
    <submittedName>
        <fullName evidence="4">Transcriptional regulator, PaaX family</fullName>
    </submittedName>
</protein>
<reference evidence="5" key="1">
    <citation type="submission" date="2017-06" db="EMBL/GenBank/DDBJ databases">
        <authorList>
            <person name="Varghese N."/>
            <person name="Submissions S."/>
        </authorList>
    </citation>
    <scope>NUCLEOTIDE SEQUENCE [LARGE SCALE GENOMIC DNA]</scope>
    <source>
        <strain evidence="5">DSM 44485</strain>
    </source>
</reference>
<dbReference type="SUPFAM" id="SSF46785">
    <property type="entry name" value="Winged helix' DNA-binding domain"/>
    <property type="match status" value="1"/>
</dbReference>